<organism evidence="1 2">
    <name type="scientific">Methanobacterium paludis (strain DSM 25820 / JCM 18151 / SWAN1)</name>
    <dbReference type="NCBI Taxonomy" id="868131"/>
    <lineage>
        <taxon>Archaea</taxon>
        <taxon>Methanobacteriati</taxon>
        <taxon>Methanobacteriota</taxon>
        <taxon>Methanomada group</taxon>
        <taxon>Methanobacteria</taxon>
        <taxon>Methanobacteriales</taxon>
        <taxon>Methanobacteriaceae</taxon>
        <taxon>Methanobacterium</taxon>
    </lineage>
</organism>
<gene>
    <name evidence="1" type="ordered locus">MSWAN_1689</name>
</gene>
<evidence type="ECO:0000313" key="1">
    <source>
        <dbReference type="EMBL" id="AEG18700.1"/>
    </source>
</evidence>
<dbReference type="KEGG" id="mew:MSWAN_1689"/>
<dbReference type="RefSeq" id="WP_013826199.1">
    <property type="nucleotide sequence ID" value="NC_015574.1"/>
</dbReference>
<evidence type="ECO:0000313" key="2">
    <source>
        <dbReference type="Proteomes" id="UP000009231"/>
    </source>
</evidence>
<dbReference type="Proteomes" id="UP000009231">
    <property type="component" value="Chromosome"/>
</dbReference>
<reference evidence="1 2" key="1">
    <citation type="journal article" date="2014" name="Int. J. Syst. Evol. Microbiol.">
        <title>Methanobacterium paludis sp. nov. and a novel strain of Methanobacterium lacus isolated from northern peatlands.</title>
        <authorList>
            <person name="Cadillo-Quiroz H."/>
            <person name="Brauer S.L."/>
            <person name="Goodson N."/>
            <person name="Yavitt J.B."/>
            <person name="Zinder S.H."/>
        </authorList>
    </citation>
    <scope>NUCLEOTIDE SEQUENCE [LARGE SCALE GENOMIC DNA]</scope>
    <source>
        <strain evidence="2">DSM 25820 / JCM 18151 / SWAN1</strain>
    </source>
</reference>
<dbReference type="HOGENOM" id="CLU_3113118_0_0_2"/>
<accession>F6D3A8</accession>
<proteinExistence type="predicted"/>
<dbReference type="AlphaFoldDB" id="F6D3A8"/>
<name>F6D3A8_METPW</name>
<dbReference type="GeneID" id="42441942"/>
<protein>
    <submittedName>
        <fullName evidence="1">Uncharacterized protein</fullName>
    </submittedName>
</protein>
<keyword evidence="2" id="KW-1185">Reference proteome</keyword>
<dbReference type="EMBL" id="CP002772">
    <property type="protein sequence ID" value="AEG18700.1"/>
    <property type="molecule type" value="Genomic_DNA"/>
</dbReference>
<sequence>MASSRFETLTKQFYKNSDKLEKLSPTCKKYEEILVKNRKIAAEIYQIASR</sequence>